<evidence type="ECO:0008006" key="3">
    <source>
        <dbReference type="Google" id="ProtNLM"/>
    </source>
</evidence>
<comment type="caution">
    <text evidence="1">The sequence shown here is derived from an EMBL/GenBank/DDBJ whole genome shotgun (WGS) entry which is preliminary data.</text>
</comment>
<evidence type="ECO:0000313" key="2">
    <source>
        <dbReference type="Proteomes" id="UP000625735"/>
    </source>
</evidence>
<sequence>MKFYKISIFTIVLFTSQIVFSQKITTEKRQYWIGYLTQTKISKPISIWNDFHWVPESFFIARTGLTYHFDNKFKTTTTLGYAHAWFYPSEGNDTYRPEHRIFGQSTFSHKKNSFNFFHRIRYEARFRGVIVDDFLQNEFNFNYRFRYLFQSRYFFTTDKPGNWFAVASDEILFNAGHEIKNNFRLDQNRISLGFGYQTKNMTFQLAYMNQLIESNTEFSFRMNHNLQLLVFHNFDLTKKNNPTE</sequence>
<dbReference type="RefSeq" id="WP_188360845.1">
    <property type="nucleotide sequence ID" value="NZ_BMFG01000001.1"/>
</dbReference>
<evidence type="ECO:0000313" key="1">
    <source>
        <dbReference type="EMBL" id="GGD16429.1"/>
    </source>
</evidence>
<reference evidence="1" key="1">
    <citation type="journal article" date="2014" name="Int. J. Syst. Evol. Microbiol.">
        <title>Complete genome sequence of Corynebacterium casei LMG S-19264T (=DSM 44701T), isolated from a smear-ripened cheese.</title>
        <authorList>
            <consortium name="US DOE Joint Genome Institute (JGI-PGF)"/>
            <person name="Walter F."/>
            <person name="Albersmeier A."/>
            <person name="Kalinowski J."/>
            <person name="Ruckert C."/>
        </authorList>
    </citation>
    <scope>NUCLEOTIDE SEQUENCE</scope>
    <source>
        <strain evidence="1">CGMCC 1.12506</strain>
    </source>
</reference>
<dbReference type="EMBL" id="BMFG01000001">
    <property type="protein sequence ID" value="GGD16429.1"/>
    <property type="molecule type" value="Genomic_DNA"/>
</dbReference>
<protein>
    <recommendedName>
        <fullName evidence="3">DUF2490 domain-containing protein</fullName>
    </recommendedName>
</protein>
<reference evidence="1" key="2">
    <citation type="submission" date="2020-09" db="EMBL/GenBank/DDBJ databases">
        <authorList>
            <person name="Sun Q."/>
            <person name="Zhou Y."/>
        </authorList>
    </citation>
    <scope>NUCLEOTIDE SEQUENCE</scope>
    <source>
        <strain evidence="1">CGMCC 1.12506</strain>
    </source>
</reference>
<proteinExistence type="predicted"/>
<name>A0A916XW90_9FLAO</name>
<accession>A0A916XW90</accession>
<gene>
    <name evidence="1" type="ORF">GCM10011343_04160</name>
</gene>
<dbReference type="Pfam" id="PF10677">
    <property type="entry name" value="DUF2490"/>
    <property type="match status" value="1"/>
</dbReference>
<dbReference type="Proteomes" id="UP000625735">
    <property type="component" value="Unassembled WGS sequence"/>
</dbReference>
<keyword evidence="2" id="KW-1185">Reference proteome</keyword>
<organism evidence="1 2">
    <name type="scientific">Flavobacterium orientale</name>
    <dbReference type="NCBI Taxonomy" id="1756020"/>
    <lineage>
        <taxon>Bacteria</taxon>
        <taxon>Pseudomonadati</taxon>
        <taxon>Bacteroidota</taxon>
        <taxon>Flavobacteriia</taxon>
        <taxon>Flavobacteriales</taxon>
        <taxon>Flavobacteriaceae</taxon>
        <taxon>Flavobacterium</taxon>
    </lineage>
</organism>
<dbReference type="InterPro" id="IPR019619">
    <property type="entry name" value="DUF2490"/>
</dbReference>
<dbReference type="AlphaFoldDB" id="A0A916XW90"/>